<dbReference type="GO" id="GO:0051082">
    <property type="term" value="F:unfolded protein binding"/>
    <property type="evidence" value="ECO:0007669"/>
    <property type="project" value="InterPro"/>
</dbReference>
<evidence type="ECO:0000256" key="1">
    <source>
        <dbReference type="ARBA" id="ARBA00023186"/>
    </source>
</evidence>
<dbReference type="PROSITE" id="PS50076">
    <property type="entry name" value="DNAJ_2"/>
    <property type="match status" value="1"/>
</dbReference>
<dbReference type="SUPFAM" id="SSF49493">
    <property type="entry name" value="HSP40/DnaJ peptide-binding domain"/>
    <property type="match status" value="2"/>
</dbReference>
<dbReference type="GO" id="GO:0005737">
    <property type="term" value="C:cytoplasm"/>
    <property type="evidence" value="ECO:0007669"/>
    <property type="project" value="TreeGrafter"/>
</dbReference>
<dbReference type="PANTHER" id="PTHR43096:SF52">
    <property type="entry name" value="DNAJ HOMOLOG 1, MITOCHONDRIAL-RELATED"/>
    <property type="match status" value="1"/>
</dbReference>
<dbReference type="GO" id="GO:0042026">
    <property type="term" value="P:protein refolding"/>
    <property type="evidence" value="ECO:0007669"/>
    <property type="project" value="TreeGrafter"/>
</dbReference>
<dbReference type="InterPro" id="IPR001623">
    <property type="entry name" value="DnaJ_domain"/>
</dbReference>
<proteinExistence type="predicted"/>
<dbReference type="Pfam" id="PF00226">
    <property type="entry name" value="DnaJ"/>
    <property type="match status" value="1"/>
</dbReference>
<dbReference type="PRINTS" id="PR00625">
    <property type="entry name" value="JDOMAIN"/>
</dbReference>
<dbReference type="AlphaFoldDB" id="A0A8S8XHF9"/>
<dbReference type="SUPFAM" id="SSF46565">
    <property type="entry name" value="Chaperone J-domain"/>
    <property type="match status" value="1"/>
</dbReference>
<dbReference type="Pfam" id="PF01556">
    <property type="entry name" value="DnaJ_C"/>
    <property type="match status" value="1"/>
</dbReference>
<keyword evidence="4" id="KW-1185">Reference proteome</keyword>
<keyword evidence="1" id="KW-0143">Chaperone</keyword>
<sequence>MRDPYQVLGVAKNATADQIRAAYRKLAKANHPDLHPGDKAAEARFKDASAANDLLSDPDKRARYDRGEIDAAGTEQAPRGYRAYGEGAQGQRYSAHGGGGFDFDDLSELFGGGGFSARTRAAFHRRGSDVQYMLDLDFAEAALGTTKRMTLPGTSAPLDVRVPPGTISGTVLRLKGKGEPGANAGPAGDALIEITVRPHPRLRREGDDLHLDLDIGLRVAILGGEVETPTLDGTVKLKVPPRSNTGAVLRLKGKGVPDRDGARGDQYVRLRIVIEDPADPELAKFLESWRVAAGAA</sequence>
<dbReference type="CDD" id="cd06257">
    <property type="entry name" value="DnaJ"/>
    <property type="match status" value="1"/>
</dbReference>
<dbReference type="PROSITE" id="PS00636">
    <property type="entry name" value="DNAJ_1"/>
    <property type="match status" value="1"/>
</dbReference>
<dbReference type="InterPro" id="IPR002939">
    <property type="entry name" value="DnaJ_C"/>
</dbReference>
<dbReference type="SMART" id="SM00271">
    <property type="entry name" value="DnaJ"/>
    <property type="match status" value="1"/>
</dbReference>
<dbReference type="EMBL" id="BOPV01000001">
    <property type="protein sequence ID" value="GIL40645.1"/>
    <property type="molecule type" value="Genomic_DNA"/>
</dbReference>
<dbReference type="CDD" id="cd10747">
    <property type="entry name" value="DnaJ_C"/>
    <property type="match status" value="1"/>
</dbReference>
<dbReference type="InterPro" id="IPR036869">
    <property type="entry name" value="J_dom_sf"/>
</dbReference>
<dbReference type="Gene3D" id="2.60.260.20">
    <property type="entry name" value="Urease metallochaperone UreE, N-terminal domain"/>
    <property type="match status" value="2"/>
</dbReference>
<name>A0A8S8XHF9_9PROT</name>
<dbReference type="PANTHER" id="PTHR43096">
    <property type="entry name" value="DNAJ HOMOLOG 1, MITOCHONDRIAL-RELATED"/>
    <property type="match status" value="1"/>
</dbReference>
<evidence type="ECO:0000259" key="2">
    <source>
        <dbReference type="PROSITE" id="PS50076"/>
    </source>
</evidence>
<dbReference type="Gene3D" id="1.10.287.110">
    <property type="entry name" value="DnaJ domain"/>
    <property type="match status" value="1"/>
</dbReference>
<dbReference type="InterPro" id="IPR018253">
    <property type="entry name" value="DnaJ_domain_CS"/>
</dbReference>
<dbReference type="FunFam" id="2.60.260.20:FF:000013">
    <property type="entry name" value="DnaJ subfamily B member 11"/>
    <property type="match status" value="1"/>
</dbReference>
<evidence type="ECO:0000313" key="3">
    <source>
        <dbReference type="EMBL" id="GIL40645.1"/>
    </source>
</evidence>
<gene>
    <name evidence="3" type="ORF">TMPK1_28820</name>
</gene>
<organism evidence="3 4">
    <name type="scientific">Roseiterribacter gracilis</name>
    <dbReference type="NCBI Taxonomy" id="2812848"/>
    <lineage>
        <taxon>Bacteria</taxon>
        <taxon>Pseudomonadati</taxon>
        <taxon>Pseudomonadota</taxon>
        <taxon>Alphaproteobacteria</taxon>
        <taxon>Rhodospirillales</taxon>
        <taxon>Roseiterribacteraceae</taxon>
        <taxon>Roseiterribacter</taxon>
    </lineage>
</organism>
<protein>
    <submittedName>
        <fullName evidence="3">Molecular chaperone DnaJ</fullName>
    </submittedName>
</protein>
<feature type="domain" description="J" evidence="2">
    <location>
        <begin position="3"/>
        <end position="68"/>
    </location>
</feature>
<comment type="caution">
    <text evidence="3">The sequence shown here is derived from an EMBL/GenBank/DDBJ whole genome shotgun (WGS) entry which is preliminary data.</text>
</comment>
<dbReference type="InterPro" id="IPR008971">
    <property type="entry name" value="HSP40/DnaJ_pept-bd"/>
</dbReference>
<dbReference type="Proteomes" id="UP000681075">
    <property type="component" value="Unassembled WGS sequence"/>
</dbReference>
<reference evidence="3" key="1">
    <citation type="submission" date="2021-02" db="EMBL/GenBank/DDBJ databases">
        <title>Genome sequence of Rhodospirillales sp. strain TMPK1 isolated from soil.</title>
        <authorList>
            <person name="Nakai R."/>
            <person name="Kusada H."/>
            <person name="Tamaki H."/>
        </authorList>
    </citation>
    <scope>NUCLEOTIDE SEQUENCE</scope>
    <source>
        <strain evidence="3">TMPK1</strain>
    </source>
</reference>
<accession>A0A8S8XHF9</accession>
<dbReference type="RefSeq" id="WP_420243792.1">
    <property type="nucleotide sequence ID" value="NZ_BOPV01000001.1"/>
</dbReference>
<evidence type="ECO:0000313" key="4">
    <source>
        <dbReference type="Proteomes" id="UP000681075"/>
    </source>
</evidence>